<evidence type="ECO:0000313" key="3">
    <source>
        <dbReference type="Proteomes" id="UP000812031"/>
    </source>
</evidence>
<gene>
    <name evidence="2" type="ORF">KZH69_07695</name>
</gene>
<proteinExistence type="predicted"/>
<reference evidence="2 3" key="1">
    <citation type="submission" date="2021-07" db="EMBL/GenBank/DDBJ databases">
        <title>Flavobacterium sp. nov. isolated from sediment on the Taihu Lake.</title>
        <authorList>
            <person name="Qu J.-H."/>
        </authorList>
    </citation>
    <scope>NUCLEOTIDE SEQUENCE [LARGE SCALE GENOMIC DNA]</scope>
    <source>
        <strain evidence="2 3">NAS39</strain>
    </source>
</reference>
<evidence type="ECO:0000313" key="2">
    <source>
        <dbReference type="EMBL" id="MBW4360366.1"/>
    </source>
</evidence>
<dbReference type="EMBL" id="JAHWYN010000005">
    <property type="protein sequence ID" value="MBW4360366.1"/>
    <property type="molecule type" value="Genomic_DNA"/>
</dbReference>
<dbReference type="RefSeq" id="WP_219316850.1">
    <property type="nucleotide sequence ID" value="NZ_JAHWYN010000005.1"/>
</dbReference>
<dbReference type="CDD" id="cd06433">
    <property type="entry name" value="GT_2_WfgS_like"/>
    <property type="match status" value="1"/>
</dbReference>
<feature type="domain" description="Glycosyltransferase 2-like" evidence="1">
    <location>
        <begin position="5"/>
        <end position="122"/>
    </location>
</feature>
<dbReference type="PANTHER" id="PTHR22916">
    <property type="entry name" value="GLYCOSYLTRANSFERASE"/>
    <property type="match status" value="1"/>
</dbReference>
<sequence length="282" mass="32751">MSKISIITINYNNLEGLKRTVESVVNQTWQEFEYIVIDGGSTDGSREFMENHCQDFDCWLSESDTGIYNAMNKGIAKAKGEYLLFLNSGDWLCNEKVIESVFFYMTNFDLYYGNLVKVYPNNEKVIDKGVNGIPISLNTFVKGTLNHGSSFIKKELFLKYGLYDETLKIVSDWKFFLIALGLNNSRVKYLDIEISFFNMDGISNSNLKLRNEERANVLKEVVPIPILRDNDILNQFQQLIDPNQFQVLTALHFSSLFKKMNLIWFKVLFFFMRVNNKFLNKS</sequence>
<protein>
    <submittedName>
        <fullName evidence="2">Glycosyltransferase</fullName>
    </submittedName>
</protein>
<dbReference type="Proteomes" id="UP000812031">
    <property type="component" value="Unassembled WGS sequence"/>
</dbReference>
<keyword evidence="3" id="KW-1185">Reference proteome</keyword>
<organism evidence="2 3">
    <name type="scientific">Flavobacterium taihuense</name>
    <dbReference type="NCBI Taxonomy" id="2857508"/>
    <lineage>
        <taxon>Bacteria</taxon>
        <taxon>Pseudomonadati</taxon>
        <taxon>Bacteroidota</taxon>
        <taxon>Flavobacteriia</taxon>
        <taxon>Flavobacteriales</taxon>
        <taxon>Flavobacteriaceae</taxon>
        <taxon>Flavobacterium</taxon>
    </lineage>
</organism>
<dbReference type="InterPro" id="IPR001173">
    <property type="entry name" value="Glyco_trans_2-like"/>
</dbReference>
<accession>A0ABS6XUP4</accession>
<name>A0ABS6XUP4_9FLAO</name>
<dbReference type="Pfam" id="PF00535">
    <property type="entry name" value="Glycos_transf_2"/>
    <property type="match status" value="1"/>
</dbReference>
<dbReference type="PANTHER" id="PTHR22916:SF67">
    <property type="entry name" value="COLANIC ACID BIOSYNTHESIS GLYCOSYL TRANSFERASE WCAE-RELATED"/>
    <property type="match status" value="1"/>
</dbReference>
<comment type="caution">
    <text evidence="2">The sequence shown here is derived from an EMBL/GenBank/DDBJ whole genome shotgun (WGS) entry which is preliminary data.</text>
</comment>
<evidence type="ECO:0000259" key="1">
    <source>
        <dbReference type="Pfam" id="PF00535"/>
    </source>
</evidence>